<proteinExistence type="predicted"/>
<accession>A0ABY6Q866</accession>
<feature type="transmembrane region" description="Helical" evidence="1">
    <location>
        <begin position="125"/>
        <end position="144"/>
    </location>
</feature>
<feature type="transmembrane region" description="Helical" evidence="1">
    <location>
        <begin position="44"/>
        <end position="64"/>
    </location>
</feature>
<evidence type="ECO:0000256" key="1">
    <source>
        <dbReference type="SAM" id="Phobius"/>
    </source>
</evidence>
<dbReference type="EMBL" id="CP036501">
    <property type="protein sequence ID" value="UZP75482.1"/>
    <property type="molecule type" value="Genomic_DNA"/>
</dbReference>
<feature type="transmembrane region" description="Helical" evidence="1">
    <location>
        <begin position="164"/>
        <end position="183"/>
    </location>
</feature>
<reference evidence="2 3" key="1">
    <citation type="submission" date="2019-02" db="EMBL/GenBank/DDBJ databases">
        <title>Halieaceae_genomes.</title>
        <authorList>
            <person name="Li S.-H."/>
        </authorList>
    </citation>
    <scope>NUCLEOTIDE SEQUENCE [LARGE SCALE GENOMIC DNA]</scope>
    <source>
        <strain evidence="2 3">JH123</strain>
    </source>
</reference>
<feature type="transmembrane region" description="Helical" evidence="1">
    <location>
        <begin position="195"/>
        <end position="220"/>
    </location>
</feature>
<dbReference type="RefSeq" id="WP_279241967.1">
    <property type="nucleotide sequence ID" value="NZ_CP036501.1"/>
</dbReference>
<feature type="transmembrane region" description="Helical" evidence="1">
    <location>
        <begin position="232"/>
        <end position="248"/>
    </location>
</feature>
<evidence type="ECO:0000313" key="3">
    <source>
        <dbReference type="Proteomes" id="UP001317963"/>
    </source>
</evidence>
<dbReference type="PROSITE" id="PS51257">
    <property type="entry name" value="PROKAR_LIPOPROTEIN"/>
    <property type="match status" value="1"/>
</dbReference>
<keyword evidence="1" id="KW-0472">Membrane</keyword>
<protein>
    <submittedName>
        <fullName evidence="2">Uncharacterized protein</fullName>
    </submittedName>
</protein>
<feature type="transmembrane region" description="Helical" evidence="1">
    <location>
        <begin position="254"/>
        <end position="274"/>
    </location>
</feature>
<keyword evidence="3" id="KW-1185">Reference proteome</keyword>
<keyword evidence="1" id="KW-0812">Transmembrane</keyword>
<organism evidence="2 3">
    <name type="scientific">Candidatus Paraluminiphilus aquimaris</name>
    <dbReference type="NCBI Taxonomy" id="2518994"/>
    <lineage>
        <taxon>Bacteria</taxon>
        <taxon>Pseudomonadati</taxon>
        <taxon>Pseudomonadota</taxon>
        <taxon>Gammaproteobacteria</taxon>
        <taxon>Cellvibrionales</taxon>
        <taxon>Halieaceae</taxon>
        <taxon>Candidatus Paraluminiphilus</taxon>
    </lineage>
</organism>
<gene>
    <name evidence="2" type="ORF">E0F26_12365</name>
</gene>
<dbReference type="Proteomes" id="UP001317963">
    <property type="component" value="Chromosome"/>
</dbReference>
<name>A0ABY6Q866_9GAMM</name>
<sequence>MVKPLNGARLVGLAWFVSACVFFATQVSSPTVPHIAIDALSSLFLAYFPVLALCVFLLLFLTRNRDAFDWESLYRVDRDRAGQEVVLAFAYLLLTQWILGLYFEVGLHFPGPHVYEAGRFDLQNVLLWTLVNSVVYVVIPLVWLCRSGLDLSEFVRALQWRRNIWILFAFWALDFFGPIIGGVDFFSLTTEQYVVGVPLSILVNTFGAGLPVVILMHVVLIPRLMLICDSKLSVIAMAGLFYAVFSLFDPGVDYSSLNMTILSVSYIVMTQVLVGMGKATFTVVTANPFIHFATLHVLSARVPFDTAMYAEIFKAFN</sequence>
<evidence type="ECO:0000313" key="2">
    <source>
        <dbReference type="EMBL" id="UZP75482.1"/>
    </source>
</evidence>
<feature type="transmembrane region" description="Helical" evidence="1">
    <location>
        <begin position="85"/>
        <end position="105"/>
    </location>
</feature>
<keyword evidence="1" id="KW-1133">Transmembrane helix</keyword>